<dbReference type="EMBL" id="CAJFCJ010000020">
    <property type="protein sequence ID" value="CAD5124217.1"/>
    <property type="molecule type" value="Genomic_DNA"/>
</dbReference>
<keyword evidence="10" id="KW-0851">Voltage-gated channel</keyword>
<evidence type="ECO:0000256" key="15">
    <source>
        <dbReference type="ARBA" id="ARBA00023180"/>
    </source>
</evidence>
<keyword evidence="16" id="KW-0407">Ion channel</keyword>
<keyword evidence="6" id="KW-0812">Transmembrane</keyword>
<protein>
    <submittedName>
        <fullName evidence="19">DgyrCDS12514</fullName>
    </submittedName>
</protein>
<dbReference type="OrthoDB" id="10054666at2759"/>
<keyword evidence="11" id="KW-1133">Transmembrane helix</keyword>
<gene>
    <name evidence="19" type="ORF">DGYR_LOCUS11791</name>
</gene>
<evidence type="ECO:0000256" key="9">
    <source>
        <dbReference type="ARBA" id="ARBA00022837"/>
    </source>
</evidence>
<evidence type="ECO:0000256" key="10">
    <source>
        <dbReference type="ARBA" id="ARBA00022882"/>
    </source>
</evidence>
<dbReference type="Pfam" id="PF08473">
    <property type="entry name" value="VGCC_alpha2"/>
    <property type="match status" value="1"/>
</dbReference>
<evidence type="ECO:0000256" key="16">
    <source>
        <dbReference type="ARBA" id="ARBA00023303"/>
    </source>
</evidence>
<dbReference type="InterPro" id="IPR002035">
    <property type="entry name" value="VWF_A"/>
</dbReference>
<evidence type="ECO:0000256" key="1">
    <source>
        <dbReference type="ARBA" id="ARBA00004479"/>
    </source>
</evidence>
<sequence length="1102" mass="126067">MELFSLLLITHLFLPTFSGYPKIDGNRARNIAEAWGKKLETKFDTLTAIHDVKTSFLVDATLGKNIFGEIDGEKLIGQMKKNVEDMLKNKVQAIEDLVKVAEEAFANHTDGENIDRNYPKAKKLNESEFVMEENEHFNNVQVNLNRSSVHVPTNVYDESDEVLNGVAWSEALDEQFRKNYDKDPTLTWQYFGSATGFFRNYPGTRWTLYENKRVDVFDCRHRGWYIQAATSPKDVVILVDSSGSMTGLRMAIAKATVEKILDTLSDNDFFNVLKFAERPEYVDECFNGTLIQANADNKKKLKDSVKDITTQNIARFEDALIEAFSLLSNANQTERTTNCNKAIMIITDGAPESYEDVFDKYNWAPKANVRIFTYLIGREVGDSKHAKWMACANKGYFSHISTLADVQEHVQDYVHVLSRPMVIKRMNHTIWTNVYNDEAHFTEKGINLMTSVAKPVFDKRNRTALEGILLGVMGTDVPLSEFTRLTPIHKLGPNGYAFAITNNGYVLFHPDFRPTSKKNGQDIIKPNYNSVDIAEVELEVVQSERMAYEKSLAIPNYNMELRRKMINRTEGMESMNVTVHFDDMKRIAVREQDYYFAPIEDTPFSLAIVFPKNLGKYSFNATMDPETFPITDKDEMNLRERGTRLADWMYCRFDRNENKTISNLIKYMKYARKGAKKSEKEKFKARCDVELIGKLRYDANITKDFPDKWRKENRAESTNAKEAESLGFQYIFLATRSGLIKEIVLGNETLRDRSLSDAKGTFEEDYFKRAVEHPNKWVLSVPYKKKEENNKEKIYSSVLTGVQAIMINDSSDQGSITAAVGFQMKLENFYDLLYNDSDCQECSYCEKNETECYLVDSHGYIVFAYGEKHLIGKFLGEHDGSLYSALTRRNEYDKKDDYIYEEVQLLDYQGLCEKLLPGSSSASFLISDPIKKLFTSVVWLLHGLGTFIFEFGVQSIWNTWSSIEAGKLEEAICDPENPPETGKILEKMSDYFGSDFAEDFHTKMLTAGVDYVEKSDQHCKKALSHIRETKGDIIAGREECIQLLPLTRQVGSKRRGGKLKPICGPADGCLECLSEEECQACYDDMATAQDKYKEKQKQKNLN</sequence>
<evidence type="ECO:0000256" key="6">
    <source>
        <dbReference type="ARBA" id="ARBA00022692"/>
    </source>
</evidence>
<evidence type="ECO:0000256" key="7">
    <source>
        <dbReference type="ARBA" id="ARBA00022723"/>
    </source>
</evidence>
<keyword evidence="4" id="KW-0109">Calcium transport</keyword>
<comment type="similarity">
    <text evidence="2">Belongs to the calcium channel subunit alpha-2/delta family.</text>
</comment>
<evidence type="ECO:0000256" key="2">
    <source>
        <dbReference type="ARBA" id="ARBA00007060"/>
    </source>
</evidence>
<dbReference type="FunFam" id="3.30.450.20:FF:000012">
    <property type="entry name" value="Calcium channel, voltage-dependent, alpha2/delta subunit 3"/>
    <property type="match status" value="1"/>
</dbReference>
<dbReference type="SMART" id="SM00327">
    <property type="entry name" value="VWA"/>
    <property type="match status" value="1"/>
</dbReference>
<dbReference type="InterPro" id="IPR036465">
    <property type="entry name" value="vWFA_dom_sf"/>
</dbReference>
<dbReference type="InterPro" id="IPR013680">
    <property type="entry name" value="VDCC_a2/dsu"/>
</dbReference>
<keyword evidence="12" id="KW-0406">Ion transport</keyword>
<evidence type="ECO:0000256" key="8">
    <source>
        <dbReference type="ARBA" id="ARBA00022729"/>
    </source>
</evidence>
<evidence type="ECO:0000256" key="11">
    <source>
        <dbReference type="ARBA" id="ARBA00022989"/>
    </source>
</evidence>
<keyword evidence="9" id="KW-0106">Calcium</keyword>
<dbReference type="CDD" id="cd01463">
    <property type="entry name" value="vWA_VGCC_like"/>
    <property type="match status" value="1"/>
</dbReference>
<evidence type="ECO:0000256" key="14">
    <source>
        <dbReference type="ARBA" id="ARBA00023157"/>
    </source>
</evidence>
<evidence type="ECO:0000313" key="20">
    <source>
        <dbReference type="Proteomes" id="UP000549394"/>
    </source>
</evidence>
<proteinExistence type="inferred from homology"/>
<evidence type="ECO:0000256" key="5">
    <source>
        <dbReference type="ARBA" id="ARBA00022673"/>
    </source>
</evidence>
<dbReference type="PANTHER" id="PTHR10166">
    <property type="entry name" value="VOLTAGE-DEPENDENT CALCIUM CHANNEL SUBUNIT ALPHA-2/DELTA-RELATED"/>
    <property type="match status" value="1"/>
</dbReference>
<keyword evidence="7" id="KW-0479">Metal-binding</keyword>
<keyword evidence="13" id="KW-0472">Membrane</keyword>
<keyword evidence="20" id="KW-1185">Reference proteome</keyword>
<dbReference type="GO" id="GO:0005245">
    <property type="term" value="F:voltage-gated calcium channel activity"/>
    <property type="evidence" value="ECO:0007669"/>
    <property type="project" value="TreeGrafter"/>
</dbReference>
<dbReference type="Proteomes" id="UP000549394">
    <property type="component" value="Unassembled WGS sequence"/>
</dbReference>
<evidence type="ECO:0000259" key="18">
    <source>
        <dbReference type="PROSITE" id="PS50234"/>
    </source>
</evidence>
<dbReference type="AlphaFoldDB" id="A0A7I8W7S9"/>
<dbReference type="Pfam" id="PF08399">
    <property type="entry name" value="VWA_N"/>
    <property type="match status" value="1"/>
</dbReference>
<dbReference type="Gene3D" id="3.30.450.20">
    <property type="entry name" value="PAS domain"/>
    <property type="match status" value="1"/>
</dbReference>
<reference evidence="19 20" key="1">
    <citation type="submission" date="2020-08" db="EMBL/GenBank/DDBJ databases">
        <authorList>
            <person name="Hejnol A."/>
        </authorList>
    </citation>
    <scope>NUCLEOTIDE SEQUENCE [LARGE SCALE GENOMIC DNA]</scope>
</reference>
<keyword evidence="3" id="KW-0813">Transport</keyword>
<dbReference type="GO" id="GO:0046872">
    <property type="term" value="F:metal ion binding"/>
    <property type="evidence" value="ECO:0007669"/>
    <property type="project" value="UniProtKB-KW"/>
</dbReference>
<dbReference type="PANTHER" id="PTHR10166:SF37">
    <property type="entry name" value="STOLID, ISOFORM H"/>
    <property type="match status" value="1"/>
</dbReference>
<dbReference type="PROSITE" id="PS50234">
    <property type="entry name" value="VWFA"/>
    <property type="match status" value="1"/>
</dbReference>
<dbReference type="GO" id="GO:0005891">
    <property type="term" value="C:voltage-gated calcium channel complex"/>
    <property type="evidence" value="ECO:0007669"/>
    <property type="project" value="TreeGrafter"/>
</dbReference>
<evidence type="ECO:0000256" key="13">
    <source>
        <dbReference type="ARBA" id="ARBA00023136"/>
    </source>
</evidence>
<dbReference type="Gene3D" id="3.40.50.410">
    <property type="entry name" value="von Willebrand factor, type A domain"/>
    <property type="match status" value="1"/>
</dbReference>
<organism evidence="19 20">
    <name type="scientific">Dimorphilus gyrociliatus</name>
    <dbReference type="NCBI Taxonomy" id="2664684"/>
    <lineage>
        <taxon>Eukaryota</taxon>
        <taxon>Metazoa</taxon>
        <taxon>Spiralia</taxon>
        <taxon>Lophotrochozoa</taxon>
        <taxon>Annelida</taxon>
        <taxon>Polychaeta</taxon>
        <taxon>Polychaeta incertae sedis</taxon>
        <taxon>Dinophilidae</taxon>
        <taxon>Dimorphilus</taxon>
    </lineage>
</organism>
<comment type="caution">
    <text evidence="19">The sequence shown here is derived from an EMBL/GenBank/DDBJ whole genome shotgun (WGS) entry which is preliminary data.</text>
</comment>
<evidence type="ECO:0000256" key="3">
    <source>
        <dbReference type="ARBA" id="ARBA00022448"/>
    </source>
</evidence>
<keyword evidence="8 17" id="KW-0732">Signal</keyword>
<evidence type="ECO:0000256" key="12">
    <source>
        <dbReference type="ARBA" id="ARBA00023065"/>
    </source>
</evidence>
<feature type="chain" id="PRO_5029863205" evidence="17">
    <location>
        <begin position="20"/>
        <end position="1102"/>
    </location>
</feature>
<dbReference type="FunFam" id="3.40.50.410:FF:000007">
    <property type="entry name" value="Calcium voltage-gated channel auxiliary subunit alpha2delta 3"/>
    <property type="match status" value="1"/>
</dbReference>
<evidence type="ECO:0000256" key="17">
    <source>
        <dbReference type="SAM" id="SignalP"/>
    </source>
</evidence>
<dbReference type="SUPFAM" id="SSF53300">
    <property type="entry name" value="vWA-like"/>
    <property type="match status" value="1"/>
</dbReference>
<keyword evidence="5" id="KW-0107">Calcium channel</keyword>
<evidence type="ECO:0000313" key="19">
    <source>
        <dbReference type="EMBL" id="CAD5124217.1"/>
    </source>
</evidence>
<name>A0A7I8W7S9_9ANNE</name>
<feature type="signal peptide" evidence="17">
    <location>
        <begin position="1"/>
        <end position="19"/>
    </location>
</feature>
<keyword evidence="14" id="KW-1015">Disulfide bond</keyword>
<dbReference type="InterPro" id="IPR013608">
    <property type="entry name" value="VWA_N"/>
</dbReference>
<accession>A0A7I8W7S9</accession>
<dbReference type="Pfam" id="PF00092">
    <property type="entry name" value="VWA"/>
    <property type="match status" value="1"/>
</dbReference>
<keyword evidence="15" id="KW-0325">Glycoprotein</keyword>
<feature type="domain" description="VWFA" evidence="18">
    <location>
        <begin position="234"/>
        <end position="417"/>
    </location>
</feature>
<dbReference type="InterPro" id="IPR051173">
    <property type="entry name" value="Ca_channel_alpha-2/delta"/>
</dbReference>
<evidence type="ECO:0000256" key="4">
    <source>
        <dbReference type="ARBA" id="ARBA00022568"/>
    </source>
</evidence>
<comment type="subcellular location">
    <subcellularLocation>
        <location evidence="1">Membrane</location>
        <topology evidence="1">Single-pass type I membrane protein</topology>
    </subcellularLocation>
</comment>